<gene>
    <name evidence="3" type="ORF">SAMN04489732_12453</name>
</gene>
<dbReference type="Proteomes" id="UP000198582">
    <property type="component" value="Unassembled WGS sequence"/>
</dbReference>
<reference evidence="3 4" key="1">
    <citation type="submission" date="2016-10" db="EMBL/GenBank/DDBJ databases">
        <authorList>
            <person name="de Groot N.N."/>
        </authorList>
    </citation>
    <scope>NUCLEOTIDE SEQUENCE [LARGE SCALE GENOMIC DNA]</scope>
    <source>
        <strain evidence="3 4">DSM 44993</strain>
    </source>
</reference>
<dbReference type="EMBL" id="FOEF01000024">
    <property type="protein sequence ID" value="SEP53082.1"/>
    <property type="molecule type" value="Genomic_DNA"/>
</dbReference>
<evidence type="ECO:0000313" key="3">
    <source>
        <dbReference type="EMBL" id="SEP53082.1"/>
    </source>
</evidence>
<keyword evidence="4" id="KW-1185">Reference proteome</keyword>
<feature type="transmembrane region" description="Helical" evidence="1">
    <location>
        <begin position="120"/>
        <end position="142"/>
    </location>
</feature>
<dbReference type="InterPro" id="IPR046675">
    <property type="entry name" value="DUF6545"/>
</dbReference>
<keyword evidence="1" id="KW-0812">Transmembrane</keyword>
<organism evidence="3 4">
    <name type="scientific">Amycolatopsis saalfeldensis</name>
    <dbReference type="NCBI Taxonomy" id="394193"/>
    <lineage>
        <taxon>Bacteria</taxon>
        <taxon>Bacillati</taxon>
        <taxon>Actinomycetota</taxon>
        <taxon>Actinomycetes</taxon>
        <taxon>Pseudonocardiales</taxon>
        <taxon>Pseudonocardiaceae</taxon>
        <taxon>Amycolatopsis</taxon>
    </lineage>
</organism>
<name>A0A1H8YM04_9PSEU</name>
<dbReference type="AlphaFoldDB" id="A0A1H8YM04"/>
<evidence type="ECO:0000259" key="2">
    <source>
        <dbReference type="Pfam" id="PF20182"/>
    </source>
</evidence>
<dbReference type="STRING" id="394193.SAMN04489732_12453"/>
<dbReference type="NCBIfam" id="NF042915">
    <property type="entry name" value="MAB_1171c_fam"/>
    <property type="match status" value="1"/>
</dbReference>
<feature type="transmembrane region" description="Helical" evidence="1">
    <location>
        <begin position="90"/>
        <end position="108"/>
    </location>
</feature>
<protein>
    <recommendedName>
        <fullName evidence="2">DUF6545 domain-containing protein</fullName>
    </recommendedName>
</protein>
<sequence>MGELLVRYVPPGIAWLLLFGWRGRVVEVRRLLFGLALSLTVLTPAGRQAITWLSGSADLPWLAGHACLVLVAWSAQDLMTQLNGLPRRRWNVWWTVGMFALMCLLYALAPDLRPQSPWVFGYWVVYVLTLTPAFGNVIRLCLRHARTTADRAMSAGLHLVVAGTGLALVYLVNKVVLVASGRFGFGYAPGASFVVGAVAPNAAHLFVLLGVAVPAAAGWWRRYRQYARLRPLWHALSEANPAITLTLRIGFWNTRMRLYRRVIEICDGLLDLQPYRDADIAGAARAGAAAAETVVEAAVIAAAITARARAALPARAEEPVLGGLDLDSDTEYLCRVADAFRLSGGSAVARGAGTTVAPQDESPAR</sequence>
<dbReference type="OrthoDB" id="3685619at2"/>
<dbReference type="InterPro" id="IPR050039">
    <property type="entry name" value="MAB_1171c-like"/>
</dbReference>
<evidence type="ECO:0000313" key="4">
    <source>
        <dbReference type="Proteomes" id="UP000198582"/>
    </source>
</evidence>
<dbReference type="Pfam" id="PF20182">
    <property type="entry name" value="DUF6545"/>
    <property type="match status" value="1"/>
</dbReference>
<proteinExistence type="predicted"/>
<feature type="transmembrane region" description="Helical" evidence="1">
    <location>
        <begin position="193"/>
        <end position="220"/>
    </location>
</feature>
<keyword evidence="1" id="KW-0472">Membrane</keyword>
<evidence type="ECO:0000256" key="1">
    <source>
        <dbReference type="SAM" id="Phobius"/>
    </source>
</evidence>
<accession>A0A1H8YM04</accession>
<feature type="transmembrane region" description="Helical" evidence="1">
    <location>
        <begin position="154"/>
        <end position="173"/>
    </location>
</feature>
<dbReference type="RefSeq" id="WP_091627418.1">
    <property type="nucleotide sequence ID" value="NZ_FOEF01000024.1"/>
</dbReference>
<keyword evidence="1" id="KW-1133">Transmembrane helix</keyword>
<feature type="domain" description="DUF6545" evidence="2">
    <location>
        <begin position="219"/>
        <end position="341"/>
    </location>
</feature>